<dbReference type="Gene3D" id="3.40.630.30">
    <property type="match status" value="1"/>
</dbReference>
<dbReference type="Pfam" id="PF00583">
    <property type="entry name" value="Acetyltransf_1"/>
    <property type="match status" value="1"/>
</dbReference>
<keyword evidence="3" id="KW-1185">Reference proteome</keyword>
<evidence type="ECO:0000259" key="1">
    <source>
        <dbReference type="PROSITE" id="PS51186"/>
    </source>
</evidence>
<dbReference type="CDD" id="cd04301">
    <property type="entry name" value="NAT_SF"/>
    <property type="match status" value="1"/>
</dbReference>
<reference evidence="2" key="1">
    <citation type="journal article" date="2014" name="Int. J. Syst. Evol. Microbiol.">
        <title>Complete genome sequence of Corynebacterium casei LMG S-19264T (=DSM 44701T), isolated from a smear-ripened cheese.</title>
        <authorList>
            <consortium name="US DOE Joint Genome Institute (JGI-PGF)"/>
            <person name="Walter F."/>
            <person name="Albersmeier A."/>
            <person name="Kalinowski J."/>
            <person name="Ruckert C."/>
        </authorList>
    </citation>
    <scope>NUCLEOTIDE SEQUENCE</scope>
    <source>
        <strain evidence="2">CGMCC 1.12426</strain>
    </source>
</reference>
<dbReference type="EMBL" id="BMFA01000001">
    <property type="protein sequence ID" value="GGB35625.1"/>
    <property type="molecule type" value="Genomic_DNA"/>
</dbReference>
<evidence type="ECO:0000313" key="2">
    <source>
        <dbReference type="EMBL" id="GGB35625.1"/>
    </source>
</evidence>
<organism evidence="2 3">
    <name type="scientific">Roseibium aquae</name>
    <dbReference type="NCBI Taxonomy" id="1323746"/>
    <lineage>
        <taxon>Bacteria</taxon>
        <taxon>Pseudomonadati</taxon>
        <taxon>Pseudomonadota</taxon>
        <taxon>Alphaproteobacteria</taxon>
        <taxon>Hyphomicrobiales</taxon>
        <taxon>Stappiaceae</taxon>
        <taxon>Roseibium</taxon>
    </lineage>
</organism>
<dbReference type="Proteomes" id="UP000605148">
    <property type="component" value="Unassembled WGS sequence"/>
</dbReference>
<dbReference type="GO" id="GO:0016747">
    <property type="term" value="F:acyltransferase activity, transferring groups other than amino-acyl groups"/>
    <property type="evidence" value="ECO:0007669"/>
    <property type="project" value="InterPro"/>
</dbReference>
<feature type="domain" description="N-acetyltransferase" evidence="1">
    <location>
        <begin position="3"/>
        <end position="189"/>
    </location>
</feature>
<evidence type="ECO:0000313" key="3">
    <source>
        <dbReference type="Proteomes" id="UP000605148"/>
    </source>
</evidence>
<dbReference type="AlphaFoldDB" id="A0A916WWK3"/>
<dbReference type="RefSeq" id="WP_244298954.1">
    <property type="nucleotide sequence ID" value="NZ_BMFA01000001.1"/>
</dbReference>
<reference evidence="2" key="2">
    <citation type="submission" date="2020-09" db="EMBL/GenBank/DDBJ databases">
        <authorList>
            <person name="Sun Q."/>
            <person name="Zhou Y."/>
        </authorList>
    </citation>
    <scope>NUCLEOTIDE SEQUENCE</scope>
    <source>
        <strain evidence="2">CGMCC 1.12426</strain>
    </source>
</reference>
<dbReference type="SUPFAM" id="SSF55729">
    <property type="entry name" value="Acyl-CoA N-acyltransferases (Nat)"/>
    <property type="match status" value="1"/>
</dbReference>
<accession>A0A916WWK3</accession>
<proteinExistence type="predicted"/>
<dbReference type="InterPro" id="IPR000182">
    <property type="entry name" value="GNAT_dom"/>
</dbReference>
<dbReference type="InterPro" id="IPR016181">
    <property type="entry name" value="Acyl_CoA_acyltransferase"/>
</dbReference>
<name>A0A916WWK3_9HYPH</name>
<comment type="caution">
    <text evidence="2">The sequence shown here is derived from an EMBL/GenBank/DDBJ whole genome shotgun (WGS) entry which is preliminary data.</text>
</comment>
<gene>
    <name evidence="2" type="ORF">GCM10011316_04720</name>
</gene>
<dbReference type="PROSITE" id="PS51186">
    <property type="entry name" value="GNAT"/>
    <property type="match status" value="1"/>
</dbReference>
<sequence>MTVEIKALTEEHLVRALPELARLRISVFRDWPYLYDGTADYEQKYLARYAGIEGAVIVGAYDGDLLVGAATGMPLDEEVPEFRQPFEDAGLNPSGIFYLAESVLAPGYRGTGIGHAFFDKREAHARRFGFERAAFCSVIRPQDHPLRPAGYRSLDPFWTKRGYRPLPDGIVHFPWKDVDRETETEKPLQIWMGLLPGLR</sequence>
<protein>
    <submittedName>
        <fullName evidence="2">GNAT family acetyltransferase</fullName>
    </submittedName>
</protein>